<evidence type="ECO:0000256" key="10">
    <source>
        <dbReference type="ARBA" id="ARBA00022989"/>
    </source>
</evidence>
<dbReference type="PANTHER" id="PTHR30622:SF2">
    <property type="entry name" value="UNDECAPRENYL-DIPHOSPHATASE"/>
    <property type="match status" value="1"/>
</dbReference>
<accession>A0ABU5CIQ4</accession>
<comment type="function">
    <text evidence="17">Catalyzes the dephosphorylation of undecaprenyl diphosphate (UPP). Confers resistance to bacitracin.</text>
</comment>
<evidence type="ECO:0000256" key="11">
    <source>
        <dbReference type="ARBA" id="ARBA00023136"/>
    </source>
</evidence>
<evidence type="ECO:0000256" key="8">
    <source>
        <dbReference type="ARBA" id="ARBA00022960"/>
    </source>
</evidence>
<keyword evidence="10 17" id="KW-1133">Transmembrane helix</keyword>
<dbReference type="InterPro" id="IPR003824">
    <property type="entry name" value="UppP"/>
</dbReference>
<dbReference type="PANTHER" id="PTHR30622">
    <property type="entry name" value="UNDECAPRENYL-DIPHOSPHATASE"/>
    <property type="match status" value="1"/>
</dbReference>
<comment type="similarity">
    <text evidence="2 17">Belongs to the UppP family.</text>
</comment>
<feature type="transmembrane region" description="Helical" evidence="17">
    <location>
        <begin position="124"/>
        <end position="142"/>
    </location>
</feature>
<dbReference type="RefSeq" id="WP_306066000.1">
    <property type="nucleotide sequence ID" value="NZ_JAROCA020000001.1"/>
</dbReference>
<evidence type="ECO:0000256" key="5">
    <source>
        <dbReference type="ARBA" id="ARBA00022475"/>
    </source>
</evidence>
<evidence type="ECO:0000256" key="1">
    <source>
        <dbReference type="ARBA" id="ARBA00004651"/>
    </source>
</evidence>
<evidence type="ECO:0000256" key="12">
    <source>
        <dbReference type="ARBA" id="ARBA00023251"/>
    </source>
</evidence>
<keyword evidence="19" id="KW-1185">Reference proteome</keyword>
<evidence type="ECO:0000256" key="15">
    <source>
        <dbReference type="ARBA" id="ARBA00032932"/>
    </source>
</evidence>
<keyword evidence="6 17" id="KW-0812">Transmembrane</keyword>
<feature type="transmembrane region" description="Helical" evidence="17">
    <location>
        <begin position="92"/>
        <end position="112"/>
    </location>
</feature>
<keyword evidence="13 17" id="KW-0961">Cell wall biogenesis/degradation</keyword>
<evidence type="ECO:0000256" key="6">
    <source>
        <dbReference type="ARBA" id="ARBA00022692"/>
    </source>
</evidence>
<evidence type="ECO:0000256" key="13">
    <source>
        <dbReference type="ARBA" id="ARBA00023316"/>
    </source>
</evidence>
<comment type="caution">
    <text evidence="18">The sequence shown here is derived from an EMBL/GenBank/DDBJ whole genome shotgun (WGS) entry which is preliminary data.</text>
</comment>
<feature type="transmembrane region" description="Helical" evidence="17">
    <location>
        <begin position="252"/>
        <end position="269"/>
    </location>
</feature>
<evidence type="ECO:0000256" key="17">
    <source>
        <dbReference type="HAMAP-Rule" id="MF_01006"/>
    </source>
</evidence>
<reference evidence="18 19" key="1">
    <citation type="submission" date="2023-10" db="EMBL/GenBank/DDBJ databases">
        <title>179-bfca-hs.</title>
        <authorList>
            <person name="Miliotis G."/>
            <person name="Sengupta P."/>
            <person name="Hameed A."/>
            <person name="Chuvochina M."/>
            <person name="Mcdonagh F."/>
            <person name="Simpson A.C."/>
            <person name="Singh N.K."/>
            <person name="Rekha P.D."/>
            <person name="Raman K."/>
            <person name="Hugenholtz P."/>
            <person name="Venkateswaran K."/>
        </authorList>
    </citation>
    <scope>NUCLEOTIDE SEQUENCE [LARGE SCALE GENOMIC DNA]</scope>
    <source>
        <strain evidence="18 19">179-BFC-A-HS</strain>
    </source>
</reference>
<name>A0ABU5CIQ4_9BACI</name>
<proteinExistence type="inferred from homology"/>
<feature type="transmembrane region" description="Helical" evidence="17">
    <location>
        <begin position="196"/>
        <end position="216"/>
    </location>
</feature>
<keyword evidence="8 17" id="KW-0133">Cell shape</keyword>
<evidence type="ECO:0000256" key="16">
    <source>
        <dbReference type="ARBA" id="ARBA00047594"/>
    </source>
</evidence>
<comment type="subcellular location">
    <subcellularLocation>
        <location evidence="1 17">Cell membrane</location>
        <topology evidence="1 17">Multi-pass membrane protein</topology>
    </subcellularLocation>
</comment>
<organism evidence="18 19">
    <name type="scientific">Tigheibacillus jepli</name>
    <dbReference type="NCBI Taxonomy" id="3035914"/>
    <lineage>
        <taxon>Bacteria</taxon>
        <taxon>Bacillati</taxon>
        <taxon>Bacillota</taxon>
        <taxon>Bacilli</taxon>
        <taxon>Bacillales</taxon>
        <taxon>Bacillaceae</taxon>
        <taxon>Tigheibacillus</taxon>
    </lineage>
</organism>
<dbReference type="HAMAP" id="MF_01006">
    <property type="entry name" value="Undec_diphosphatase"/>
    <property type="match status" value="1"/>
</dbReference>
<evidence type="ECO:0000256" key="14">
    <source>
        <dbReference type="ARBA" id="ARBA00032707"/>
    </source>
</evidence>
<dbReference type="EMBL" id="JAROCA020000001">
    <property type="protein sequence ID" value="MDY0406186.1"/>
    <property type="molecule type" value="Genomic_DNA"/>
</dbReference>
<protein>
    <recommendedName>
        <fullName evidence="4 17">Undecaprenyl-diphosphatase</fullName>
        <ecNumber evidence="3 17">3.6.1.27</ecNumber>
    </recommendedName>
    <alternativeName>
        <fullName evidence="15 17">Bacitracin resistance protein</fullName>
    </alternativeName>
    <alternativeName>
        <fullName evidence="14 17">Undecaprenyl pyrophosphate phosphatase</fullName>
    </alternativeName>
</protein>
<keyword evidence="7 17" id="KW-0378">Hydrolase</keyword>
<evidence type="ECO:0000256" key="2">
    <source>
        <dbReference type="ARBA" id="ARBA00010621"/>
    </source>
</evidence>
<evidence type="ECO:0000256" key="3">
    <source>
        <dbReference type="ARBA" id="ARBA00012374"/>
    </source>
</evidence>
<evidence type="ECO:0000256" key="9">
    <source>
        <dbReference type="ARBA" id="ARBA00022984"/>
    </source>
</evidence>
<keyword evidence="11 17" id="KW-0472">Membrane</keyword>
<evidence type="ECO:0000256" key="4">
    <source>
        <dbReference type="ARBA" id="ARBA00021581"/>
    </source>
</evidence>
<sequence length="270" mass="30055">MDALTNFFTLLKYIVLGFIQGFTEPIPISSSGHLIIFRDIFHVEIHGLSFEVLVHLGSLLAIIIIYRKDIIRLAKNSGSFLIKREEKAKQDFLFVFYLVIATLPAGIFGFLLEDKIGDISRPSTVGITLLITCIALWTIRNLRGKKMDGDIRLKDAIIVGLAQTVALIPGISRSGATLVAAMLLGMKQETALRFSFMLYIPVSLGAGILSFSDILHDKNFDWIPGIVAFIVAFIASYFALKWFMGIMARGNLKYFAYYCFAAGILVLLFL</sequence>
<dbReference type="EC" id="3.6.1.27" evidence="3 17"/>
<dbReference type="Proteomes" id="UP001228376">
    <property type="component" value="Unassembled WGS sequence"/>
</dbReference>
<comment type="catalytic activity">
    <reaction evidence="16 17">
        <text>di-trans,octa-cis-undecaprenyl diphosphate + H2O = di-trans,octa-cis-undecaprenyl phosphate + phosphate + H(+)</text>
        <dbReference type="Rhea" id="RHEA:28094"/>
        <dbReference type="ChEBI" id="CHEBI:15377"/>
        <dbReference type="ChEBI" id="CHEBI:15378"/>
        <dbReference type="ChEBI" id="CHEBI:43474"/>
        <dbReference type="ChEBI" id="CHEBI:58405"/>
        <dbReference type="ChEBI" id="CHEBI:60392"/>
        <dbReference type="EC" id="3.6.1.27"/>
    </reaction>
</comment>
<feature type="transmembrane region" description="Helical" evidence="17">
    <location>
        <begin position="222"/>
        <end position="240"/>
    </location>
</feature>
<evidence type="ECO:0000313" key="19">
    <source>
        <dbReference type="Proteomes" id="UP001228376"/>
    </source>
</evidence>
<dbReference type="Pfam" id="PF02673">
    <property type="entry name" value="BacA"/>
    <property type="match status" value="1"/>
</dbReference>
<gene>
    <name evidence="17" type="primary">uppP</name>
    <name evidence="18" type="ORF">P5G51_013005</name>
</gene>
<evidence type="ECO:0000256" key="7">
    <source>
        <dbReference type="ARBA" id="ARBA00022801"/>
    </source>
</evidence>
<feature type="transmembrane region" description="Helical" evidence="17">
    <location>
        <begin position="48"/>
        <end position="66"/>
    </location>
</feature>
<keyword evidence="12 17" id="KW-0046">Antibiotic resistance</keyword>
<keyword evidence="9 17" id="KW-0573">Peptidoglycan synthesis</keyword>
<keyword evidence="5 17" id="KW-1003">Cell membrane</keyword>
<comment type="miscellaneous">
    <text evidence="17">Bacitracin is thought to be involved in the inhibition of peptidoglycan synthesis by sequestering undecaprenyl diphosphate, thereby reducing the pool of lipid carrier available.</text>
</comment>
<evidence type="ECO:0000313" key="18">
    <source>
        <dbReference type="EMBL" id="MDY0406186.1"/>
    </source>
</evidence>